<dbReference type="InterPro" id="IPR036259">
    <property type="entry name" value="MFS_trans_sf"/>
</dbReference>
<name>A0ABR0CCG2_PURLI</name>
<dbReference type="InterPro" id="IPR005828">
    <property type="entry name" value="MFS_sugar_transport-like"/>
</dbReference>
<protein>
    <recommendedName>
        <fullName evidence="9">Major facilitator superfamily (MFS) profile domain-containing protein</fullName>
    </recommendedName>
</protein>
<dbReference type="InterPro" id="IPR003663">
    <property type="entry name" value="Sugar/inositol_transpt"/>
</dbReference>
<evidence type="ECO:0000256" key="1">
    <source>
        <dbReference type="ARBA" id="ARBA00004141"/>
    </source>
</evidence>
<evidence type="ECO:0000256" key="2">
    <source>
        <dbReference type="ARBA" id="ARBA00010992"/>
    </source>
</evidence>
<dbReference type="Pfam" id="PF00083">
    <property type="entry name" value="Sugar_tr"/>
    <property type="match status" value="1"/>
</dbReference>
<dbReference type="InterPro" id="IPR050814">
    <property type="entry name" value="Myo-inositol_Transporter"/>
</dbReference>
<keyword evidence="5 8" id="KW-1133">Transmembrane helix</keyword>
<dbReference type="PRINTS" id="PR00171">
    <property type="entry name" value="SUGRTRNSPORT"/>
</dbReference>
<feature type="transmembrane region" description="Helical" evidence="8">
    <location>
        <begin position="1175"/>
        <end position="1192"/>
    </location>
</feature>
<evidence type="ECO:0000313" key="11">
    <source>
        <dbReference type="Proteomes" id="UP001287286"/>
    </source>
</evidence>
<dbReference type="InterPro" id="IPR005829">
    <property type="entry name" value="Sugar_transporter_CS"/>
</dbReference>
<feature type="compositionally biased region" description="Acidic residues" evidence="7">
    <location>
        <begin position="73"/>
        <end position="87"/>
    </location>
</feature>
<feature type="region of interest" description="Disordered" evidence="7">
    <location>
        <begin position="73"/>
        <end position="104"/>
    </location>
</feature>
<feature type="domain" description="Major facilitator superfamily (MFS) profile" evidence="9">
    <location>
        <begin position="1101"/>
        <end position="1546"/>
    </location>
</feature>
<keyword evidence="11" id="KW-1185">Reference proteome</keyword>
<dbReference type="PROSITE" id="PS00217">
    <property type="entry name" value="SUGAR_TRANSPORT_2"/>
    <property type="match status" value="1"/>
</dbReference>
<dbReference type="EMBL" id="JAWRVI010000004">
    <property type="protein sequence ID" value="KAK4094106.1"/>
    <property type="molecule type" value="Genomic_DNA"/>
</dbReference>
<evidence type="ECO:0000256" key="4">
    <source>
        <dbReference type="ARBA" id="ARBA00022692"/>
    </source>
</evidence>
<dbReference type="PANTHER" id="PTHR48020:SF40">
    <property type="entry name" value="MAJOR FACILITATOR SUPERFAMILY (MFS) PROFILE DOMAIN-CONTAINING PROTEIN"/>
    <property type="match status" value="1"/>
</dbReference>
<dbReference type="PANTHER" id="PTHR48020">
    <property type="entry name" value="PROTON MYO-INOSITOL COTRANSPORTER"/>
    <property type="match status" value="1"/>
</dbReference>
<gene>
    <name evidence="10" type="ORF">Purlil1_1597</name>
</gene>
<feature type="compositionally biased region" description="Basic and acidic residues" evidence="7">
    <location>
        <begin position="480"/>
        <end position="493"/>
    </location>
</feature>
<keyword evidence="3" id="KW-0813">Transport</keyword>
<accession>A0ABR0CCG2</accession>
<feature type="transmembrane region" description="Helical" evidence="8">
    <location>
        <begin position="1355"/>
        <end position="1378"/>
    </location>
</feature>
<evidence type="ECO:0000313" key="10">
    <source>
        <dbReference type="EMBL" id="KAK4094106.1"/>
    </source>
</evidence>
<feature type="transmembrane region" description="Helical" evidence="8">
    <location>
        <begin position="1454"/>
        <end position="1471"/>
    </location>
</feature>
<sequence length="1618" mass="176636">MPSRLPPVYTRTIEVGQDFLPAPATRFVVTQYLETSQDPPYWALIIVGAFFDSEDRIVWSSEVFVAHLDIQLESDDDDDDDSSESSSEEAALAAEHFARSPSPSFLLRPGRGTIRGIGGENTLLSSDEAASVTPEISRTPDLETYGQPRSVHQSAESLPASFFWPAETQPTPAFQPAPVQFIDPPTTWDPTRQGPVPGHWQASYDHVANRWVHTWQPGTGAARPPFAPYGAPMPAQGEPYIFHSGGPGFNLPGIVPPYNQWANMAYGFYHLGGGAVAAPPGVYPAQGMYGAQPMPPPPPFLPFPPQPNGAGSMQPRQAQPWPRIDPAMPASQMTNSTGGVGCEPGYNYFFPAAHTKAHVFKSATPPWQLPGNTQIPFMATHIPCNTTFADLMQGFGCTNPSAKKNRVFEIVGGGGGKWYKGMEINGGDKGAMKKTIGEVGWDSSRTGRAGEKPVPVRATASLPRCSEPAPELTVKSSAHATEDSRTQRSKGPDRIAAVLCPPTGAQALLLSFQSSSASGHQGWASARLRQVARRIVPEGLLLARNDTDDERSLGYRHRRGQESKVGRMPRAEEQGEEQVADAGGGGRCIQGACQHVPRLPSAQGRHGLHTCPPPPLASLQLSCPLRFSLSKRHAPSRNPLTFHAVARPGLFGPTVVRTPPALPHYRQDSTAAVDESSHIGRQVGPDGSWPRAPLARAWSRRFHVQSKRSISLYERLLQCPHAVVHLDKVALSSRKLRLRWLGTVGDATVSVQAETNSSRATGGPTTSTARCVPVLPSRVSQLVLAALIPSPSRTAPRTQGSVRQHLGVPGSPETLGTWLDLEKSVINPGCLYWGWVKQPDPSTLRGGIERPLWPRVIAAVAQTPRLASTAGTELMPVASSTVLAYGNLIGPKLETADDKHFTAAWRVRRPGAGGRPSVCEAIHAAHVMDAGPLLGLHMLSILGAAATCRFRWLLERSLAALCRGVWGAVPGCGGSGVRLDWGVHLLWVAFGRAHGGHGDPYEEKGISHTEQIESKTELEARVRNPLGGIPRDQLMRDVEAFAVANNLQEHIQVLRKGALVAQNPNEVESIDGPERLTSEELAVLEKERTHKWHMPKRLFLTIATCSIGAACQGWDQTGSNGATIFFPAAYGLDEAGSDIDAIIVGLLNAGPYIGSALLGCWLADPLNNRLGRRGAIFFAGNFLIWPVIGSAFCRTWPQQMVCRLLMGVGMGAKASTVPIYAAENAPAAIRGALVMSWQMWTAFGIMMGTAFNLAVYAVPNINWRLMLGAPFLPAVPLLSLIFFCPESPRWYMKKGRYFDAWQSMMVLRHHPIQVARDIYYISAQLELEKQIVGKTNYATRFGQLFTIPRVRRANLAAFTVMIAQQMCGINIIAFYSTSIFTQSGLDARKAMIGSFGFGVVNWLFAFPAFWTIDTFGRRSLLLFTFPQMFWTLLAAGLCTLLPQGTKENPNEIRTGLVCLFVYLFGAFYSPGEGPVPYTYSAEVYPLSHRETGMGFAVANCLFWAAVLGTTFPFLLRQLDTVGAFGLYAGFNVVAFVMILFFVPETMQRTLEELDWVFAVPVRKFAAYQITDTIPWFFKRYVLFQRHATLRPLYDFEKNANAAKNNTSSDSDTGVRRRR</sequence>
<evidence type="ECO:0000256" key="7">
    <source>
        <dbReference type="SAM" id="MobiDB-lite"/>
    </source>
</evidence>
<feature type="transmembrane region" description="Helical" evidence="8">
    <location>
        <begin position="1263"/>
        <end position="1284"/>
    </location>
</feature>
<dbReference type="SUPFAM" id="SSF103473">
    <property type="entry name" value="MFS general substrate transporter"/>
    <property type="match status" value="1"/>
</dbReference>
<comment type="similarity">
    <text evidence="2">Belongs to the major facilitator superfamily. Sugar transporter (TC 2.A.1.1) family.</text>
</comment>
<dbReference type="InterPro" id="IPR020846">
    <property type="entry name" value="MFS_dom"/>
</dbReference>
<feature type="transmembrane region" description="Helical" evidence="8">
    <location>
        <begin position="1390"/>
        <end position="1412"/>
    </location>
</feature>
<comment type="subcellular location">
    <subcellularLocation>
        <location evidence="1">Membrane</location>
        <topology evidence="1">Multi-pass membrane protein</topology>
    </subcellularLocation>
</comment>
<evidence type="ECO:0000256" key="8">
    <source>
        <dbReference type="SAM" id="Phobius"/>
    </source>
</evidence>
<dbReference type="PROSITE" id="PS50850">
    <property type="entry name" value="MFS"/>
    <property type="match status" value="1"/>
</dbReference>
<feature type="transmembrane region" description="Helical" evidence="8">
    <location>
        <begin position="1419"/>
        <end position="1442"/>
    </location>
</feature>
<dbReference type="NCBIfam" id="TIGR00879">
    <property type="entry name" value="SP"/>
    <property type="match status" value="1"/>
</dbReference>
<feature type="transmembrane region" description="Helical" evidence="8">
    <location>
        <begin position="1234"/>
        <end position="1257"/>
    </location>
</feature>
<keyword evidence="4 8" id="KW-0812">Transmembrane</keyword>
<proteinExistence type="inferred from homology"/>
<organism evidence="10 11">
    <name type="scientific">Purpureocillium lilacinum</name>
    <name type="common">Paecilomyces lilacinus</name>
    <dbReference type="NCBI Taxonomy" id="33203"/>
    <lineage>
        <taxon>Eukaryota</taxon>
        <taxon>Fungi</taxon>
        <taxon>Dikarya</taxon>
        <taxon>Ascomycota</taxon>
        <taxon>Pezizomycotina</taxon>
        <taxon>Sordariomycetes</taxon>
        <taxon>Hypocreomycetidae</taxon>
        <taxon>Hypocreales</taxon>
        <taxon>Ophiocordycipitaceae</taxon>
        <taxon>Purpureocillium</taxon>
    </lineage>
</organism>
<feature type="transmembrane region" description="Helical" evidence="8">
    <location>
        <begin position="1521"/>
        <end position="1542"/>
    </location>
</feature>
<feature type="transmembrane region" description="Helical" evidence="8">
    <location>
        <begin position="1492"/>
        <end position="1515"/>
    </location>
</feature>
<evidence type="ECO:0000256" key="6">
    <source>
        <dbReference type="ARBA" id="ARBA00023136"/>
    </source>
</evidence>
<feature type="region of interest" description="Disordered" evidence="7">
    <location>
        <begin position="441"/>
        <end position="494"/>
    </location>
</feature>
<feature type="transmembrane region" description="Helical" evidence="8">
    <location>
        <begin position="1204"/>
        <end position="1222"/>
    </location>
</feature>
<evidence type="ECO:0000259" key="9">
    <source>
        <dbReference type="PROSITE" id="PS50850"/>
    </source>
</evidence>
<dbReference type="Proteomes" id="UP001287286">
    <property type="component" value="Unassembled WGS sequence"/>
</dbReference>
<evidence type="ECO:0000256" key="3">
    <source>
        <dbReference type="ARBA" id="ARBA00022448"/>
    </source>
</evidence>
<reference evidence="10 11" key="1">
    <citation type="journal article" date="2024" name="Microbiol. Resour. Announc.">
        <title>Genome annotations for the ascomycete fungi Trichoderma harzianum, Trichoderma aggressivum, and Purpureocillium lilacinum.</title>
        <authorList>
            <person name="Beijen E.P.W."/>
            <person name="Ohm R.A."/>
        </authorList>
    </citation>
    <scope>NUCLEOTIDE SEQUENCE [LARGE SCALE GENOMIC DNA]</scope>
    <source>
        <strain evidence="10 11">CBS 150709</strain>
    </source>
</reference>
<dbReference type="Gene3D" id="1.20.1250.20">
    <property type="entry name" value="MFS general substrate transporter like domains"/>
    <property type="match status" value="1"/>
</dbReference>
<evidence type="ECO:0000256" key="5">
    <source>
        <dbReference type="ARBA" id="ARBA00022989"/>
    </source>
</evidence>
<comment type="caution">
    <text evidence="10">The sequence shown here is derived from an EMBL/GenBank/DDBJ whole genome shotgun (WGS) entry which is preliminary data.</text>
</comment>
<keyword evidence="6 8" id="KW-0472">Membrane</keyword>